<accession>A0ABS8F8B8</accession>
<sequence length="307" mass="36221">MGAFQNIGINAYLKRYGLKNGLLRGIYMANPIHIVRDYENKKLLYYYHAKKYIKNHYEKYADEINDDVKYGECVNENPIWIYWQQGIENAPELVQKCIKSVVEFSERPVIKLDAKSVEKYIQLPNDIRQKYTSGKMSDAALSDLIRFSLLEHFGGTWIDATVLLTGKIPEYILESDFFAFRDTFGLIENPATISNWLLHSVPHNIIIKEAKNMAFAYWRNEEYVVDYLFTYMILQIAYERNVNSCGWFPYANSDYCHQYLNVLDEPFSEKVLEHITRLSSIHKLTYKLKEEVYERKNTFYAHLMQGE</sequence>
<dbReference type="Gene3D" id="3.90.550.20">
    <property type="match status" value="1"/>
</dbReference>
<reference evidence="1" key="1">
    <citation type="submission" date="2021-10" db="EMBL/GenBank/DDBJ databases">
        <title>Anaerobic single-cell dispensing facilitates the cultivation of human gut bacteria.</title>
        <authorList>
            <person name="Afrizal A."/>
        </authorList>
    </citation>
    <scope>NUCLEOTIDE SEQUENCE</scope>
    <source>
        <strain evidence="1">CLA-AA-H233</strain>
    </source>
</reference>
<proteinExistence type="predicted"/>
<dbReference type="RefSeq" id="WP_227621009.1">
    <property type="nucleotide sequence ID" value="NZ_JAJEQL010000013.1"/>
</dbReference>
<dbReference type="Proteomes" id="UP001430637">
    <property type="component" value="Unassembled WGS sequence"/>
</dbReference>
<keyword evidence="2" id="KW-1185">Reference proteome</keyword>
<gene>
    <name evidence="1" type="ORF">LKD23_06920</name>
</gene>
<name>A0ABS8F8B8_9FIRM</name>
<evidence type="ECO:0000313" key="1">
    <source>
        <dbReference type="EMBL" id="MCC2199486.1"/>
    </source>
</evidence>
<comment type="caution">
    <text evidence="1">The sequence shown here is derived from an EMBL/GenBank/DDBJ whole genome shotgun (WGS) entry which is preliminary data.</text>
</comment>
<dbReference type="InterPro" id="IPR029044">
    <property type="entry name" value="Nucleotide-diphossugar_trans"/>
</dbReference>
<dbReference type="EMBL" id="JAJEQL010000013">
    <property type="protein sequence ID" value="MCC2199486.1"/>
    <property type="molecule type" value="Genomic_DNA"/>
</dbReference>
<protein>
    <submittedName>
        <fullName evidence="1">Capsular polysaccharide synthesis protein</fullName>
    </submittedName>
</protein>
<dbReference type="Pfam" id="PF05704">
    <property type="entry name" value="Caps_synth"/>
    <property type="match status" value="1"/>
</dbReference>
<dbReference type="InterPro" id="IPR008441">
    <property type="entry name" value="AfumC-like_glycosyl_Trfase"/>
</dbReference>
<dbReference type="SUPFAM" id="SSF53448">
    <property type="entry name" value="Nucleotide-diphospho-sugar transferases"/>
    <property type="match status" value="1"/>
</dbReference>
<evidence type="ECO:0000313" key="2">
    <source>
        <dbReference type="Proteomes" id="UP001430637"/>
    </source>
</evidence>
<organism evidence="1 2">
    <name type="scientific">Faecalibacterium butyricigenerans</name>
    <dbReference type="NCBI Taxonomy" id="1851427"/>
    <lineage>
        <taxon>Bacteria</taxon>
        <taxon>Bacillati</taxon>
        <taxon>Bacillota</taxon>
        <taxon>Clostridia</taxon>
        <taxon>Eubacteriales</taxon>
        <taxon>Oscillospiraceae</taxon>
        <taxon>Faecalibacterium</taxon>
    </lineage>
</organism>